<dbReference type="EMBL" id="JAKZHW010000001">
    <property type="protein sequence ID" value="MCH8615889.1"/>
    <property type="molecule type" value="Genomic_DNA"/>
</dbReference>
<keyword evidence="2" id="KW-0479">Metal-binding</keyword>
<keyword evidence="3" id="KW-1185">Reference proteome</keyword>
<keyword evidence="2" id="KW-0862">Zinc</keyword>
<dbReference type="InterPro" id="IPR019401">
    <property type="entry name" value="Znf_CHCC"/>
</dbReference>
<comment type="caution">
    <text evidence="2">The sequence shown here is derived from an EMBL/GenBank/DDBJ whole genome shotgun (WGS) entry which is preliminary data.</text>
</comment>
<gene>
    <name evidence="2" type="ORF">LZ016_07225</name>
</gene>
<dbReference type="Gene3D" id="2.60.260.40">
    <property type="entry name" value="q5lls5 like domains"/>
    <property type="match status" value="1"/>
</dbReference>
<accession>A0ABS9VN09</accession>
<protein>
    <submittedName>
        <fullName evidence="2">Zinc-finger domain-containing protein</fullName>
    </submittedName>
</protein>
<keyword evidence="2" id="KW-0863">Zinc-finger</keyword>
<dbReference type="RefSeq" id="WP_241446725.1">
    <property type="nucleotide sequence ID" value="NZ_JAKZHW010000001.1"/>
</dbReference>
<evidence type="ECO:0000313" key="2">
    <source>
        <dbReference type="EMBL" id="MCH8615889.1"/>
    </source>
</evidence>
<evidence type="ECO:0000259" key="1">
    <source>
        <dbReference type="Pfam" id="PF10276"/>
    </source>
</evidence>
<sequence length="94" mass="10709">METERRTPPETPLFFNELGVNSIQIGVAAFHCIGVMPPHDHPHVYLNMGEETDILCPYCSTEYRFNAALPWNETIPHNCWAAQAKQPRPVPHVQ</sequence>
<proteinExistence type="predicted"/>
<name>A0ABS9VN09_9SPHN</name>
<dbReference type="GO" id="GO:0008270">
    <property type="term" value="F:zinc ion binding"/>
    <property type="evidence" value="ECO:0007669"/>
    <property type="project" value="UniProtKB-KW"/>
</dbReference>
<dbReference type="Pfam" id="PF10276">
    <property type="entry name" value="zf-CHCC"/>
    <property type="match status" value="1"/>
</dbReference>
<organism evidence="2 3">
    <name type="scientific">Sphingomonas telluris</name>
    <dbReference type="NCBI Taxonomy" id="2907998"/>
    <lineage>
        <taxon>Bacteria</taxon>
        <taxon>Pseudomonadati</taxon>
        <taxon>Pseudomonadota</taxon>
        <taxon>Alphaproteobacteria</taxon>
        <taxon>Sphingomonadales</taxon>
        <taxon>Sphingomonadaceae</taxon>
        <taxon>Sphingomonas</taxon>
    </lineage>
</organism>
<evidence type="ECO:0000313" key="3">
    <source>
        <dbReference type="Proteomes" id="UP001203058"/>
    </source>
</evidence>
<feature type="domain" description="Zinc finger CHCC-type" evidence="1">
    <location>
        <begin position="30"/>
        <end position="63"/>
    </location>
</feature>
<reference evidence="2 3" key="1">
    <citation type="submission" date="2022-03" db="EMBL/GenBank/DDBJ databases">
        <authorList>
            <person name="Jo J.-H."/>
            <person name="Im W.-T."/>
        </authorList>
    </citation>
    <scope>NUCLEOTIDE SEQUENCE [LARGE SCALE GENOMIC DNA]</scope>
    <source>
        <strain evidence="2 3">SM33</strain>
    </source>
</reference>
<dbReference type="Proteomes" id="UP001203058">
    <property type="component" value="Unassembled WGS sequence"/>
</dbReference>